<comment type="caution">
    <text evidence="2">The sequence shown here is derived from an EMBL/GenBank/DDBJ whole genome shotgun (WGS) entry which is preliminary data.</text>
</comment>
<organism evidence="2 3">
    <name type="scientific">Pseudorhodoferax soli</name>
    <dbReference type="NCBI Taxonomy" id="545864"/>
    <lineage>
        <taxon>Bacteria</taxon>
        <taxon>Pseudomonadati</taxon>
        <taxon>Pseudomonadota</taxon>
        <taxon>Betaproteobacteria</taxon>
        <taxon>Burkholderiales</taxon>
        <taxon>Comamonadaceae</taxon>
    </lineage>
</organism>
<reference evidence="2 3" key="1">
    <citation type="submission" date="2018-07" db="EMBL/GenBank/DDBJ databases">
        <title>Genomic Encyclopedia of Type Strains, Phase IV (KMG-IV): sequencing the most valuable type-strain genomes for metagenomic binning, comparative biology and taxonomic classification.</title>
        <authorList>
            <person name="Goeker M."/>
        </authorList>
    </citation>
    <scope>NUCLEOTIDE SEQUENCE [LARGE SCALE GENOMIC DNA]</scope>
    <source>
        <strain evidence="2 3">DSM 21634</strain>
    </source>
</reference>
<feature type="transmembrane region" description="Helical" evidence="1">
    <location>
        <begin position="12"/>
        <end position="31"/>
    </location>
</feature>
<protein>
    <submittedName>
        <fullName evidence="2">Uncharacterized protein</fullName>
    </submittedName>
</protein>
<dbReference type="Proteomes" id="UP000252884">
    <property type="component" value="Unassembled WGS sequence"/>
</dbReference>
<dbReference type="EMBL" id="QPJK01000003">
    <property type="protein sequence ID" value="RCW72752.1"/>
    <property type="molecule type" value="Genomic_DNA"/>
</dbReference>
<proteinExistence type="predicted"/>
<keyword evidence="1" id="KW-1133">Transmembrane helix</keyword>
<keyword evidence="1" id="KW-0472">Membrane</keyword>
<evidence type="ECO:0000256" key="1">
    <source>
        <dbReference type="SAM" id="Phobius"/>
    </source>
</evidence>
<keyword evidence="3" id="KW-1185">Reference proteome</keyword>
<evidence type="ECO:0000313" key="3">
    <source>
        <dbReference type="Proteomes" id="UP000252884"/>
    </source>
</evidence>
<sequence length="67" mass="7898">MNTPEHHLTAVYLLATSILVPLVIVSVWRYLARRQYRKAQEAMRRGNQLHRKWLEGKRADRERAGEG</sequence>
<gene>
    <name evidence="2" type="ORF">DES41_103358</name>
</gene>
<keyword evidence="1" id="KW-0812">Transmembrane</keyword>
<dbReference type="RefSeq" id="WP_114468153.1">
    <property type="nucleotide sequence ID" value="NZ_QPJK01000003.1"/>
</dbReference>
<dbReference type="OrthoDB" id="8909617at2"/>
<dbReference type="AlphaFoldDB" id="A0A368XXQ9"/>
<evidence type="ECO:0000313" key="2">
    <source>
        <dbReference type="EMBL" id="RCW72752.1"/>
    </source>
</evidence>
<accession>A0A368XXQ9</accession>
<name>A0A368XXQ9_9BURK</name>